<proteinExistence type="predicted"/>
<protein>
    <submittedName>
        <fullName evidence="2">Uncharacterized protein</fullName>
    </submittedName>
</protein>
<sequence length="67" mass="7455">MAKVVIPFRAKDLVTHTGLAFSLTARSMAPHSKTRSGRTRGRPHDGWMPNVPQPTSEKPDVFQPRAM</sequence>
<comment type="caution">
    <text evidence="2">The sequence shown here is derived from an EMBL/GenBank/DDBJ whole genome shotgun (WGS) entry which is preliminary data.</text>
</comment>
<evidence type="ECO:0000313" key="2">
    <source>
        <dbReference type="EMBL" id="ROW02102.1"/>
    </source>
</evidence>
<feature type="compositionally biased region" description="Basic residues" evidence="1">
    <location>
        <begin position="32"/>
        <end position="41"/>
    </location>
</feature>
<keyword evidence="3" id="KW-1185">Reference proteome</keyword>
<evidence type="ECO:0000313" key="3">
    <source>
        <dbReference type="Proteomes" id="UP000284375"/>
    </source>
</evidence>
<name>A0A423WF86_CYTCH</name>
<reference evidence="2 3" key="1">
    <citation type="submission" date="2015-09" db="EMBL/GenBank/DDBJ databases">
        <title>Host preference determinants of Valsa canker pathogens revealed by comparative genomics.</title>
        <authorList>
            <person name="Yin Z."/>
            <person name="Huang L."/>
        </authorList>
    </citation>
    <scope>NUCLEOTIDE SEQUENCE [LARGE SCALE GENOMIC DNA]</scope>
    <source>
        <strain evidence="2 3">YSFL</strain>
    </source>
</reference>
<dbReference type="Proteomes" id="UP000284375">
    <property type="component" value="Unassembled WGS sequence"/>
</dbReference>
<evidence type="ECO:0000256" key="1">
    <source>
        <dbReference type="SAM" id="MobiDB-lite"/>
    </source>
</evidence>
<gene>
    <name evidence="2" type="ORF">VSDG_02505</name>
</gene>
<organism evidence="2 3">
    <name type="scientific">Cytospora chrysosperma</name>
    <name type="common">Cytospora canker fungus</name>
    <name type="synonym">Sphaeria chrysosperma</name>
    <dbReference type="NCBI Taxonomy" id="252740"/>
    <lineage>
        <taxon>Eukaryota</taxon>
        <taxon>Fungi</taxon>
        <taxon>Dikarya</taxon>
        <taxon>Ascomycota</taxon>
        <taxon>Pezizomycotina</taxon>
        <taxon>Sordariomycetes</taxon>
        <taxon>Sordariomycetidae</taxon>
        <taxon>Diaporthales</taxon>
        <taxon>Cytosporaceae</taxon>
        <taxon>Cytospora</taxon>
    </lineage>
</organism>
<dbReference type="EMBL" id="LJZO01000005">
    <property type="protein sequence ID" value="ROW02102.1"/>
    <property type="molecule type" value="Genomic_DNA"/>
</dbReference>
<accession>A0A423WF86</accession>
<dbReference type="AlphaFoldDB" id="A0A423WF86"/>
<feature type="region of interest" description="Disordered" evidence="1">
    <location>
        <begin position="26"/>
        <end position="67"/>
    </location>
</feature>